<gene>
    <name evidence="2" type="primary">creD</name>
    <name evidence="2" type="ORF">VB248_16930</name>
</gene>
<keyword evidence="1" id="KW-1133">Transmembrane helix</keyword>
<keyword evidence="1" id="KW-0812">Transmembrane</keyword>
<feature type="transmembrane region" description="Helical" evidence="1">
    <location>
        <begin position="440"/>
        <end position="459"/>
    </location>
</feature>
<reference evidence="2 3" key="1">
    <citation type="submission" date="2023-12" db="EMBL/GenBank/DDBJ databases">
        <title>Novel species of the genus Arcicella isolated from rivers.</title>
        <authorList>
            <person name="Lu H."/>
        </authorList>
    </citation>
    <scope>NUCLEOTIDE SEQUENCE [LARGE SCALE GENOMIC DNA]</scope>
    <source>
        <strain evidence="2 3">KCTC 23307</strain>
    </source>
</reference>
<dbReference type="NCBIfam" id="NF008712">
    <property type="entry name" value="PRK11715.1-1"/>
    <property type="match status" value="1"/>
</dbReference>
<name>A0ABU5QDB2_9BACT</name>
<evidence type="ECO:0000313" key="3">
    <source>
        <dbReference type="Proteomes" id="UP001302949"/>
    </source>
</evidence>
<feature type="transmembrane region" description="Helical" evidence="1">
    <location>
        <begin position="336"/>
        <end position="355"/>
    </location>
</feature>
<keyword evidence="3" id="KW-1185">Reference proteome</keyword>
<feature type="transmembrane region" description="Helical" evidence="1">
    <location>
        <begin position="417"/>
        <end position="434"/>
    </location>
</feature>
<dbReference type="PIRSF" id="PIRSF004548">
    <property type="entry name" value="CreD"/>
    <property type="match status" value="1"/>
</dbReference>
<dbReference type="EMBL" id="JAYFUM010000021">
    <property type="protein sequence ID" value="MEA5140838.1"/>
    <property type="molecule type" value="Genomic_DNA"/>
</dbReference>
<evidence type="ECO:0000256" key="1">
    <source>
        <dbReference type="SAM" id="Phobius"/>
    </source>
</evidence>
<evidence type="ECO:0000313" key="2">
    <source>
        <dbReference type="EMBL" id="MEA5140838.1"/>
    </source>
</evidence>
<comment type="caution">
    <text evidence="2">The sequence shown here is derived from an EMBL/GenBank/DDBJ whole genome shotgun (WGS) entry which is preliminary data.</text>
</comment>
<feature type="transmembrane region" description="Helical" evidence="1">
    <location>
        <begin position="362"/>
        <end position="382"/>
    </location>
</feature>
<sequence>METTEKTSLIERFNNWIKSSVMLKLITIFFLILLLMIPSSMLQSLVFERQATRDNAVEEITSKWGGNQTIGGAVITIPYTVIEEDDNGKKSTVIKYAHFLPEQLNITGKLIPEKRYRGIYVVMLYNAQLHLQGLFKKPDVTLLKIPKERFLFSEAFISFGISDMKGIKEAIQLKINGVNTEMNSGIESNDLFISGVSCPINLAAETINFDALINLNGSKEIDFLPFGKTTKVSLESAWGTPSFVGASLPDEREVTEKGFKAIWNELHLNRNYPHQGVGDFIGLKRNVVKNLPNDRSDLTYTDGEVVRSVAEEQSSFGVKLLLPVDEYQKTMRSTKYNLMFIVITFIAFFFVEILNRKRLHPIQYLLVGFAICLFYVLLLAISEHLSFNFAYLIGCVSILTLVTFYTIGIFKNTRTTLIFNGILTLLYGFFYSILQLEDYSLLLGSIGLLIILAVVMYLTRNIDWYRAYNGKEE</sequence>
<protein>
    <submittedName>
        <fullName evidence="2">Cell envelope integrity protein CreD</fullName>
    </submittedName>
</protein>
<organism evidence="2 3">
    <name type="scientific">Arcicella rigui</name>
    <dbReference type="NCBI Taxonomy" id="797020"/>
    <lineage>
        <taxon>Bacteria</taxon>
        <taxon>Pseudomonadati</taxon>
        <taxon>Bacteroidota</taxon>
        <taxon>Cytophagia</taxon>
        <taxon>Cytophagales</taxon>
        <taxon>Flectobacillaceae</taxon>
        <taxon>Arcicella</taxon>
    </lineage>
</organism>
<dbReference type="Proteomes" id="UP001302949">
    <property type="component" value="Unassembled WGS sequence"/>
</dbReference>
<dbReference type="PANTHER" id="PTHR30092">
    <property type="entry name" value="INNER MEMBRANE PROTEIN CRED"/>
    <property type="match status" value="1"/>
</dbReference>
<dbReference type="PANTHER" id="PTHR30092:SF0">
    <property type="entry name" value="INNER MEMBRANE PROTEIN CRED"/>
    <property type="match status" value="1"/>
</dbReference>
<feature type="transmembrane region" description="Helical" evidence="1">
    <location>
        <begin position="388"/>
        <end position="410"/>
    </location>
</feature>
<dbReference type="InterPro" id="IPR010364">
    <property type="entry name" value="Uncharacterised_IM_CreD"/>
</dbReference>
<feature type="transmembrane region" description="Helical" evidence="1">
    <location>
        <begin position="21"/>
        <end position="42"/>
    </location>
</feature>
<dbReference type="RefSeq" id="WP_323297994.1">
    <property type="nucleotide sequence ID" value="NZ_JAYFUM010000021.1"/>
</dbReference>
<keyword evidence="1" id="KW-0472">Membrane</keyword>
<accession>A0ABU5QDB2</accession>
<dbReference type="Pfam" id="PF06123">
    <property type="entry name" value="CreD"/>
    <property type="match status" value="1"/>
</dbReference>
<proteinExistence type="predicted"/>